<feature type="region of interest" description="Disordered" evidence="1">
    <location>
        <begin position="52"/>
        <end position="113"/>
    </location>
</feature>
<evidence type="ECO:0000313" key="2">
    <source>
        <dbReference type="EMBL" id="NYG04143.1"/>
    </source>
</evidence>
<dbReference type="EMBL" id="JACCCZ010000001">
    <property type="protein sequence ID" value="NYG04143.1"/>
    <property type="molecule type" value="Genomic_DNA"/>
</dbReference>
<dbReference type="SUPFAM" id="SSF51735">
    <property type="entry name" value="NAD(P)-binding Rossmann-fold domains"/>
    <property type="match status" value="1"/>
</dbReference>
<feature type="compositionally biased region" description="Low complexity" evidence="1">
    <location>
        <begin position="95"/>
        <end position="105"/>
    </location>
</feature>
<dbReference type="AlphaFoldDB" id="A0A852W598"/>
<gene>
    <name evidence="2" type="ORF">HDA37_004428</name>
</gene>
<protein>
    <submittedName>
        <fullName evidence="2">NAD(P)-dependent dehydrogenase (Short-subunit alcohol dehydrogenase family)</fullName>
    </submittedName>
</protein>
<dbReference type="InterPro" id="IPR036291">
    <property type="entry name" value="NAD(P)-bd_dom_sf"/>
</dbReference>
<reference evidence="2 3" key="1">
    <citation type="submission" date="2020-07" db="EMBL/GenBank/DDBJ databases">
        <title>Sequencing the genomes of 1000 actinobacteria strains.</title>
        <authorList>
            <person name="Klenk H.-P."/>
        </authorList>
    </citation>
    <scope>NUCLEOTIDE SEQUENCE [LARGE SCALE GENOMIC DNA]</scope>
    <source>
        <strain evidence="2 3">DSM 44749</strain>
    </source>
</reference>
<proteinExistence type="predicted"/>
<organism evidence="2 3">
    <name type="scientific">Pseudonocardia alni</name>
    <name type="common">Amycolata alni</name>
    <dbReference type="NCBI Taxonomy" id="33907"/>
    <lineage>
        <taxon>Bacteria</taxon>
        <taxon>Bacillati</taxon>
        <taxon>Actinomycetota</taxon>
        <taxon>Actinomycetes</taxon>
        <taxon>Pseudonocardiales</taxon>
        <taxon>Pseudonocardiaceae</taxon>
        <taxon>Pseudonocardia</taxon>
    </lineage>
</organism>
<comment type="caution">
    <text evidence="2">The sequence shown here is derived from an EMBL/GenBank/DDBJ whole genome shotgun (WGS) entry which is preliminary data.</text>
</comment>
<keyword evidence="3" id="KW-1185">Reference proteome</keyword>
<dbReference type="Proteomes" id="UP000549695">
    <property type="component" value="Unassembled WGS sequence"/>
</dbReference>
<sequence length="113" mass="11105">MSPAAVEPPIAGGAASTAHPAVAIVTGAARGIGAATARRLADDGLHVAVLDLDGTAAEATGDSTASSRRDRHAADVTESTRSPTRSAGCVVTSVRPPSLLPSGRSSKPDGLNP</sequence>
<dbReference type="Gene3D" id="3.40.50.720">
    <property type="entry name" value="NAD(P)-binding Rossmann-like Domain"/>
    <property type="match status" value="1"/>
</dbReference>
<accession>A0A852W598</accession>
<dbReference type="Pfam" id="PF00106">
    <property type="entry name" value="adh_short"/>
    <property type="match status" value="1"/>
</dbReference>
<evidence type="ECO:0000313" key="3">
    <source>
        <dbReference type="Proteomes" id="UP000549695"/>
    </source>
</evidence>
<evidence type="ECO:0000256" key="1">
    <source>
        <dbReference type="SAM" id="MobiDB-lite"/>
    </source>
</evidence>
<name>A0A852W598_PSEA5</name>
<dbReference type="InterPro" id="IPR002347">
    <property type="entry name" value="SDR_fam"/>
</dbReference>